<dbReference type="GO" id="GO:0019346">
    <property type="term" value="P:transsulfuration"/>
    <property type="evidence" value="ECO:0007669"/>
    <property type="project" value="InterPro"/>
</dbReference>
<dbReference type="PIRSF" id="PIRSF001434">
    <property type="entry name" value="CGS"/>
    <property type="match status" value="1"/>
</dbReference>
<dbReference type="PANTHER" id="PTHR11808:SF80">
    <property type="entry name" value="CYSTATHIONINE GAMMA-LYASE"/>
    <property type="match status" value="1"/>
</dbReference>
<gene>
    <name evidence="3 6" type="primary">metZ</name>
    <name evidence="6" type="ORF">NOR51B_1065</name>
</gene>
<dbReference type="GO" id="GO:0030170">
    <property type="term" value="F:pyridoxal phosphate binding"/>
    <property type="evidence" value="ECO:0007669"/>
    <property type="project" value="UniProtKB-UniRule"/>
</dbReference>
<dbReference type="GO" id="GO:0005737">
    <property type="term" value="C:cytoplasm"/>
    <property type="evidence" value="ECO:0007669"/>
    <property type="project" value="TreeGrafter"/>
</dbReference>
<dbReference type="GO" id="GO:0016846">
    <property type="term" value="F:carbon-sulfur lyase activity"/>
    <property type="evidence" value="ECO:0007669"/>
    <property type="project" value="TreeGrafter"/>
</dbReference>
<sequence length="400" mass="43087">MTKEDGDWLDRAHLETQAIRAGIRRSSEGEHSEPIHTTSSFIFDSPEDAAARFSGDYVANVYSRYTNPTVRGFEQRLAAMEEGEAAVATASGMAAILATCMALLKSGDHVICSRDVFGSTVGLFEKYLGNFGVETSFVSLRDPSAWRAAARPSTRLLFCETPSNPLCEVADLAALAQIANDQGALLVVDNCFCTPALQRPLNLGADLVIHSATKYLDGQGRVLGGAVVGAESLMEELVGFLRTCGPAISPFNAWVCMKGLETLSLRMQAHCQRAQHLAEWLQTMAPVNRVNYAGLPDHPGYDLAVAQQEGFGGVLSFEVQGGQAAAWQFIRATELMSLTANLGDAKTTIVHPATTTHSRLTQQQRDEAGISDGLIRIAVGLEHIEDIKADCDRGFAALLR</sequence>
<evidence type="ECO:0000313" key="7">
    <source>
        <dbReference type="Proteomes" id="UP000004699"/>
    </source>
</evidence>
<dbReference type="InterPro" id="IPR054542">
    <property type="entry name" value="Cys_met_metab_PP"/>
</dbReference>
<comment type="similarity">
    <text evidence="3">Belongs to the trans-sulfuration enzymes family. MetZ subfamily.</text>
</comment>
<dbReference type="GO" id="GO:0016765">
    <property type="term" value="F:transferase activity, transferring alkyl or aryl (other than methyl) groups"/>
    <property type="evidence" value="ECO:0007669"/>
    <property type="project" value="UniProtKB-UniRule"/>
</dbReference>
<evidence type="ECO:0000256" key="4">
    <source>
        <dbReference type="PIRSR" id="PIRSR001434-2"/>
    </source>
</evidence>
<comment type="cofactor">
    <cofactor evidence="1 3 5">
        <name>pyridoxal 5'-phosphate</name>
        <dbReference type="ChEBI" id="CHEBI:597326"/>
    </cofactor>
</comment>
<name>B8KYE3_9GAMM</name>
<dbReference type="AlphaFoldDB" id="B8KYE3"/>
<comment type="pathway">
    <text evidence="3">Amino-acid biosynthesis; L-methionine biosynthesis via de novo pathway; L-homocysteine from O-succinyl-L-homoserine: step 1/1.</text>
</comment>
<dbReference type="Gene3D" id="3.90.1150.10">
    <property type="entry name" value="Aspartate Aminotransferase, domain 1"/>
    <property type="match status" value="1"/>
</dbReference>
<dbReference type="Pfam" id="PF01053">
    <property type="entry name" value="Cys_Met_Meta_PP"/>
    <property type="match status" value="1"/>
</dbReference>
<dbReference type="CDD" id="cd00614">
    <property type="entry name" value="CGS_like"/>
    <property type="match status" value="1"/>
</dbReference>
<dbReference type="InterPro" id="IPR015422">
    <property type="entry name" value="PyrdxlP-dep_Trfase_small"/>
</dbReference>
<dbReference type="HOGENOM" id="CLU_018986_2_0_6"/>
<dbReference type="PANTHER" id="PTHR11808">
    <property type="entry name" value="TRANS-SULFURATION ENZYME FAMILY MEMBER"/>
    <property type="match status" value="1"/>
</dbReference>
<organism evidence="6 7">
    <name type="scientific">Luminiphilus syltensis NOR5-1B</name>
    <dbReference type="NCBI Taxonomy" id="565045"/>
    <lineage>
        <taxon>Bacteria</taxon>
        <taxon>Pseudomonadati</taxon>
        <taxon>Pseudomonadota</taxon>
        <taxon>Gammaproteobacteria</taxon>
        <taxon>Cellvibrionales</taxon>
        <taxon>Halieaceae</taxon>
        <taxon>Luminiphilus</taxon>
    </lineage>
</organism>
<keyword evidence="3" id="KW-0028">Amino-acid biosynthesis</keyword>
<dbReference type="Gene3D" id="3.40.640.10">
    <property type="entry name" value="Type I PLP-dependent aspartate aminotransferase-like (Major domain)"/>
    <property type="match status" value="1"/>
</dbReference>
<keyword evidence="7" id="KW-1185">Reference proteome</keyword>
<dbReference type="InterPro" id="IPR006234">
    <property type="entry name" value="O-succ-hSer_sulfhydrylase"/>
</dbReference>
<keyword evidence="3" id="KW-0486">Methionine biosynthesis</keyword>
<dbReference type="EC" id="2.5.1.-" evidence="3"/>
<accession>B8KYE3</accession>
<dbReference type="InterPro" id="IPR015424">
    <property type="entry name" value="PyrdxlP-dep_Trfase"/>
</dbReference>
<keyword evidence="2 3" id="KW-0663">Pyridoxal phosphate</keyword>
<evidence type="ECO:0000256" key="3">
    <source>
        <dbReference type="HAMAP-Rule" id="MF_02056"/>
    </source>
</evidence>
<comment type="catalytic activity">
    <reaction evidence="3">
        <text>O-succinyl-L-homoserine + hydrogen sulfide = L-homocysteine + succinate</text>
        <dbReference type="Rhea" id="RHEA:27826"/>
        <dbReference type="ChEBI" id="CHEBI:29919"/>
        <dbReference type="ChEBI" id="CHEBI:30031"/>
        <dbReference type="ChEBI" id="CHEBI:57661"/>
        <dbReference type="ChEBI" id="CHEBI:58199"/>
    </reaction>
</comment>
<dbReference type="FunFam" id="3.40.640.10:FF:000046">
    <property type="entry name" value="Cystathionine gamma-lyase"/>
    <property type="match status" value="1"/>
</dbReference>
<comment type="function">
    <text evidence="3">Catalyzes the formation of L-homocysteine from O-succinyl-L-homoserine (OSHS) and hydrogen sulfide.</text>
</comment>
<evidence type="ECO:0000256" key="5">
    <source>
        <dbReference type="RuleBase" id="RU362118"/>
    </source>
</evidence>
<protein>
    <recommendedName>
        <fullName evidence="3">O-succinylhomoserine sulfhydrylase</fullName>
        <shortName evidence="3">OSH sulfhydrylase</shortName>
        <shortName evidence="3">OSHS sulfhydrylase</shortName>
        <ecNumber evidence="3">2.5.1.-</ecNumber>
    </recommendedName>
</protein>
<evidence type="ECO:0000256" key="2">
    <source>
        <dbReference type="ARBA" id="ARBA00022898"/>
    </source>
</evidence>
<dbReference type="SUPFAM" id="SSF53383">
    <property type="entry name" value="PLP-dependent transferases"/>
    <property type="match status" value="1"/>
</dbReference>
<dbReference type="GO" id="GO:0071268">
    <property type="term" value="P:homocysteine biosynthetic process"/>
    <property type="evidence" value="ECO:0007669"/>
    <property type="project" value="InterPro"/>
</dbReference>
<feature type="modified residue" description="N6-(pyridoxal phosphate)lysine" evidence="3 4">
    <location>
        <position position="214"/>
    </location>
</feature>
<dbReference type="UniPathway" id="UPA00051">
    <property type="reaction ID" value="UER00449"/>
</dbReference>
<dbReference type="PROSITE" id="PS00868">
    <property type="entry name" value="CYS_MET_METAB_PP"/>
    <property type="match status" value="1"/>
</dbReference>
<dbReference type="EMBL" id="DS999411">
    <property type="protein sequence ID" value="EED35121.1"/>
    <property type="molecule type" value="Genomic_DNA"/>
</dbReference>
<proteinExistence type="inferred from homology"/>
<evidence type="ECO:0000256" key="1">
    <source>
        <dbReference type="ARBA" id="ARBA00001933"/>
    </source>
</evidence>
<dbReference type="OrthoDB" id="9805807at2"/>
<keyword evidence="3" id="KW-0808">Transferase</keyword>
<dbReference type="InterPro" id="IPR015421">
    <property type="entry name" value="PyrdxlP-dep_Trfase_major"/>
</dbReference>
<dbReference type="NCBIfam" id="TIGR01325">
    <property type="entry name" value="O_suc_HS_sulf"/>
    <property type="match status" value="1"/>
</dbReference>
<dbReference type="Proteomes" id="UP000004699">
    <property type="component" value="Unassembled WGS sequence"/>
</dbReference>
<dbReference type="STRING" id="565045.NOR51B_1065"/>
<evidence type="ECO:0000313" key="6">
    <source>
        <dbReference type="EMBL" id="EED35121.1"/>
    </source>
</evidence>
<dbReference type="GO" id="GO:0071266">
    <property type="term" value="P:'de novo' L-methionine biosynthetic process"/>
    <property type="evidence" value="ECO:0007669"/>
    <property type="project" value="UniProtKB-UniRule"/>
</dbReference>
<dbReference type="eggNOG" id="COG0626">
    <property type="taxonomic scope" value="Bacteria"/>
</dbReference>
<dbReference type="RefSeq" id="WP_009019868.1">
    <property type="nucleotide sequence ID" value="NZ_DS999411.1"/>
</dbReference>
<dbReference type="HAMAP" id="MF_02056">
    <property type="entry name" value="MetZ"/>
    <property type="match status" value="1"/>
</dbReference>
<reference evidence="7" key="1">
    <citation type="journal article" date="2013" name="BMC Microbiol.">
        <title>Taxonomy and evolution of bacteriochlorophyll a-containing members of the OM60/NOR5 clade of marine gammaproteobacteria: description of Luminiphilus syltensis gen. nov., sp. nov., reclassification of Haliea rubra as Pseudohaliea rubra gen. nov., comb. nov., and emendation of Chromatocurvus halotolerans.</title>
        <authorList>
            <person name="Spring S."/>
            <person name="Riedel T."/>
            <person name="Sproer C."/>
            <person name="Yan S."/>
            <person name="Harder J."/>
            <person name="Fuchs B.M."/>
        </authorList>
    </citation>
    <scope>NUCLEOTIDE SEQUENCE [LARGE SCALE GENOMIC DNA]</scope>
    <source>
        <strain evidence="7">NOR51-B</strain>
    </source>
</reference>
<dbReference type="InterPro" id="IPR000277">
    <property type="entry name" value="Cys/Met-Metab_PyrdxlP-dep_enz"/>
</dbReference>
<dbReference type="NCBIfam" id="NF006003">
    <property type="entry name" value="PRK08133.1"/>
    <property type="match status" value="1"/>
</dbReference>
<comment type="subunit">
    <text evidence="3">Homotetramer.</text>
</comment>